<feature type="transmembrane region" description="Helical" evidence="8">
    <location>
        <begin position="116"/>
        <end position="133"/>
    </location>
</feature>
<feature type="region of interest" description="Disordered" evidence="7">
    <location>
        <begin position="671"/>
        <end position="691"/>
    </location>
</feature>
<feature type="transmembrane region" description="Helical" evidence="8">
    <location>
        <begin position="18"/>
        <end position="36"/>
    </location>
</feature>
<sequence>MSPYLQAYLTPSSSAVKFAIKGTLAMFLALYIALWADLERPYWALISAAFLQIRPMSGMVIEKGLCQLGGTLVGAVAGIIVMALFAQARVPALVSLTLWIMLCVYGSALTRNNLSYGCIMAAVTALLIVVISGSDASRVFSIAVARLSELGLGAICATLVSALLWPTRVRHHLAEQADGAVNHAFIHAAQRLEGGSEPGTLQQSLTASLGPLMTLEMDSQAARYEGPAGPGRVRASHLLTRRTLRLCATVAALGQLLHEYPGPLDADIRCLANATAEGFRRAERAQGVGEARELLQECRHAAYRQDSEALSPLSLRVLLGLREALGHAMIMLDAREAITRPGHRRLRSPSLSWHRDHLVAAANAGRAGVVFTLMALLWLSTAWSNGPVAMLLATLFSAFFASRDNPARISVMFFKGMLLAIPSAFLFGHVLLSQASGFVMLAMLFGTPLFLGLLGAGHPATMGYSLAFTIFNILLTMPGNGMDFSIDGFLNRTLAVIVGVSVVVLGFRLMPEIGPRVLRRRLINATTRDLKQLARRPPRETDTWFSGRMADRLLQLARHDQMLPEEQRHLFSLGLTGLDVGRACLRLRHRLDDVASSEVRQAHRHMLATLAQAYADSAHGHPPQGMQAAGTALRDAAAQTTEISAERRALLDGLIERLDLTLQRQARMMAGALAPSPARAETEPPTPNEAT</sequence>
<feature type="transmembrane region" description="Helical" evidence="8">
    <location>
        <begin position="384"/>
        <end position="401"/>
    </location>
</feature>
<evidence type="ECO:0000256" key="5">
    <source>
        <dbReference type="ARBA" id="ARBA00022989"/>
    </source>
</evidence>
<gene>
    <name evidence="9" type="ORF">SAMN05661010_02931</name>
</gene>
<keyword evidence="10" id="KW-1185">Reference proteome</keyword>
<evidence type="ECO:0000256" key="2">
    <source>
        <dbReference type="ARBA" id="ARBA00022448"/>
    </source>
</evidence>
<keyword evidence="6 8" id="KW-0472">Membrane</keyword>
<dbReference type="OrthoDB" id="9807111at2"/>
<feature type="transmembrane region" description="Helical" evidence="8">
    <location>
        <begin position="92"/>
        <end position="109"/>
    </location>
</feature>
<feature type="transmembrane region" description="Helical" evidence="8">
    <location>
        <begin position="139"/>
        <end position="165"/>
    </location>
</feature>
<evidence type="ECO:0000256" key="4">
    <source>
        <dbReference type="ARBA" id="ARBA00022692"/>
    </source>
</evidence>
<dbReference type="Proteomes" id="UP000198654">
    <property type="component" value="Unassembled WGS sequence"/>
</dbReference>
<keyword evidence="5 8" id="KW-1133">Transmembrane helix</keyword>
<evidence type="ECO:0000313" key="10">
    <source>
        <dbReference type="Proteomes" id="UP000198654"/>
    </source>
</evidence>
<comment type="subcellular location">
    <subcellularLocation>
        <location evidence="1">Cell membrane</location>
        <topology evidence="1">Multi-pass membrane protein</topology>
    </subcellularLocation>
</comment>
<dbReference type="STRING" id="119000.SAMN05661010_02931"/>
<name>A0A1G9P6V6_9GAMM</name>
<dbReference type="InterPro" id="IPR006726">
    <property type="entry name" value="PHBA_efflux_AaeB/fusaric-R"/>
</dbReference>
<feature type="transmembrane region" description="Helical" evidence="8">
    <location>
        <begin position="68"/>
        <end position="86"/>
    </location>
</feature>
<proteinExistence type="predicted"/>
<dbReference type="PANTHER" id="PTHR30509">
    <property type="entry name" value="P-HYDROXYBENZOIC ACID EFFLUX PUMP SUBUNIT-RELATED"/>
    <property type="match status" value="1"/>
</dbReference>
<feature type="transmembrane region" description="Helical" evidence="8">
    <location>
        <begin position="357"/>
        <end position="378"/>
    </location>
</feature>
<dbReference type="GO" id="GO:0022857">
    <property type="term" value="F:transmembrane transporter activity"/>
    <property type="evidence" value="ECO:0007669"/>
    <property type="project" value="InterPro"/>
</dbReference>
<evidence type="ECO:0000256" key="6">
    <source>
        <dbReference type="ARBA" id="ARBA00023136"/>
    </source>
</evidence>
<accession>A0A1G9P6V6</accession>
<feature type="transmembrane region" description="Helical" evidence="8">
    <location>
        <begin position="493"/>
        <end position="511"/>
    </location>
</feature>
<evidence type="ECO:0000256" key="3">
    <source>
        <dbReference type="ARBA" id="ARBA00022475"/>
    </source>
</evidence>
<keyword evidence="2" id="KW-0813">Transport</keyword>
<protein>
    <submittedName>
        <fullName evidence="9">Uncharacterized membrane protein YccC</fullName>
    </submittedName>
</protein>
<feature type="transmembrane region" description="Helical" evidence="8">
    <location>
        <begin position="413"/>
        <end position="432"/>
    </location>
</feature>
<organism evidence="9 10">
    <name type="scientific">Modicisalibacter muralis</name>
    <dbReference type="NCBI Taxonomy" id="119000"/>
    <lineage>
        <taxon>Bacteria</taxon>
        <taxon>Pseudomonadati</taxon>
        <taxon>Pseudomonadota</taxon>
        <taxon>Gammaproteobacteria</taxon>
        <taxon>Oceanospirillales</taxon>
        <taxon>Halomonadaceae</taxon>
        <taxon>Modicisalibacter</taxon>
    </lineage>
</organism>
<dbReference type="AlphaFoldDB" id="A0A1G9P6V6"/>
<dbReference type="EMBL" id="FNGI01000009">
    <property type="protein sequence ID" value="SDL94273.1"/>
    <property type="molecule type" value="Genomic_DNA"/>
</dbReference>
<feature type="transmembrane region" description="Helical" evidence="8">
    <location>
        <begin position="463"/>
        <end position="481"/>
    </location>
</feature>
<evidence type="ECO:0000256" key="1">
    <source>
        <dbReference type="ARBA" id="ARBA00004651"/>
    </source>
</evidence>
<dbReference type="Pfam" id="PF04632">
    <property type="entry name" value="FUSC"/>
    <property type="match status" value="1"/>
</dbReference>
<evidence type="ECO:0000256" key="7">
    <source>
        <dbReference type="SAM" id="MobiDB-lite"/>
    </source>
</evidence>
<dbReference type="GO" id="GO:0005886">
    <property type="term" value="C:plasma membrane"/>
    <property type="evidence" value="ECO:0007669"/>
    <property type="project" value="UniProtKB-SubCell"/>
</dbReference>
<keyword evidence="4 8" id="KW-0812">Transmembrane</keyword>
<keyword evidence="3" id="KW-1003">Cell membrane</keyword>
<evidence type="ECO:0000313" key="9">
    <source>
        <dbReference type="EMBL" id="SDL94273.1"/>
    </source>
</evidence>
<dbReference type="PANTHER" id="PTHR30509:SF9">
    <property type="entry name" value="MULTIDRUG RESISTANCE PROTEIN MDTO"/>
    <property type="match status" value="1"/>
</dbReference>
<dbReference type="RefSeq" id="WP_089729881.1">
    <property type="nucleotide sequence ID" value="NZ_FNGI01000009.1"/>
</dbReference>
<reference evidence="9 10" key="1">
    <citation type="submission" date="2016-10" db="EMBL/GenBank/DDBJ databases">
        <authorList>
            <person name="de Groot N.N."/>
        </authorList>
    </citation>
    <scope>NUCLEOTIDE SEQUENCE [LARGE SCALE GENOMIC DNA]</scope>
    <source>
        <strain evidence="9 10">DSM 14789</strain>
    </source>
</reference>
<evidence type="ECO:0000256" key="8">
    <source>
        <dbReference type="SAM" id="Phobius"/>
    </source>
</evidence>